<accession>A0ABD3PG07</accession>
<feature type="compositionally biased region" description="Polar residues" evidence="1">
    <location>
        <begin position="489"/>
        <end position="499"/>
    </location>
</feature>
<dbReference type="AlphaFoldDB" id="A0ABD3PG07"/>
<feature type="compositionally biased region" description="Basic and acidic residues" evidence="1">
    <location>
        <begin position="413"/>
        <end position="423"/>
    </location>
</feature>
<feature type="compositionally biased region" description="Polar residues" evidence="1">
    <location>
        <begin position="322"/>
        <end position="336"/>
    </location>
</feature>
<evidence type="ECO:0008006" key="4">
    <source>
        <dbReference type="Google" id="ProtNLM"/>
    </source>
</evidence>
<feature type="compositionally biased region" description="Basic and acidic residues" evidence="1">
    <location>
        <begin position="685"/>
        <end position="695"/>
    </location>
</feature>
<dbReference type="EMBL" id="JABMIG020000199">
    <property type="protein sequence ID" value="KAL3786231.1"/>
    <property type="molecule type" value="Genomic_DNA"/>
</dbReference>
<comment type="caution">
    <text evidence="2">The sequence shown here is derived from an EMBL/GenBank/DDBJ whole genome shotgun (WGS) entry which is preliminary data.</text>
</comment>
<evidence type="ECO:0000313" key="2">
    <source>
        <dbReference type="EMBL" id="KAL3786231.1"/>
    </source>
</evidence>
<sequence length="735" mass="79873">MGLGGIARDSIADLASLVHDDNGKGEGGGSMRDLVSLSSSFEDRGQLGSGSLAFAESSGGVDGSGGTFLFLGDEDALQQQCCVGLNDGDGRFEEADPIDVHASSASSAASIHDASSSRAESAAGMYYQFQYEGFTDYYAEDFSHVLWVCDVSACLQDGDDPELTRSSNPFFVNKPHLSSPYNYDYDGYSSGFRGTDGIPFMQRKENRNIFCCFFAPWMNSKNNNQQQQQEQPLQEQNLDQRDQQAADPEQLLLQQTETGHAESQSQQAVIENEMARGCASCQKPNDVAAGITSTRLERSDLSAGQDNAGISDDDSCVKSLAVSVTSGTEEQSQATKSDAEPPRGPPLLNNDENHSKQADIRSILKVKRCTNRSTNNGTASNSSNKIDQKQPSSASAKRHLFPAYEPKNSALSKRGEGGREERSVAFNPMARVLTIPSRKDIPLSQKVQVWWQKSDYDDFKKTGRIISKAMECGGSEIWLTSTNAWGKGQQSRDAATTTKQETDNEMSVGKETDFDSDYAKALEKYTGREKKSNGNVSADNNSDFGNKWWCKFGHSRRGLEHIVSSSEGKARQQSVLLAIEMVLEEQKRQRVARTKDPNKLRNVAMQYTSWARDLALAAGAADAEAVESNFDLGAKSRAHHFAKRSTHLLSENNIAGGGVAIAITSQILDENTHGRRSSVLGPLHGSKDSHLEHDTADNSLSKRAKGFIPGENLDVSASQIMSGMGNLAPRAALKT</sequence>
<reference evidence="2 3" key="1">
    <citation type="journal article" date="2020" name="G3 (Bethesda)">
        <title>Improved Reference Genome for Cyclotella cryptica CCMP332, a Model for Cell Wall Morphogenesis, Salinity Adaptation, and Lipid Production in Diatoms (Bacillariophyta).</title>
        <authorList>
            <person name="Roberts W.R."/>
            <person name="Downey K.M."/>
            <person name="Ruck E.C."/>
            <person name="Traller J.C."/>
            <person name="Alverson A.J."/>
        </authorList>
    </citation>
    <scope>NUCLEOTIDE SEQUENCE [LARGE SCALE GENOMIC DNA]</scope>
    <source>
        <strain evidence="2 3">CCMP332</strain>
    </source>
</reference>
<evidence type="ECO:0000313" key="3">
    <source>
        <dbReference type="Proteomes" id="UP001516023"/>
    </source>
</evidence>
<proteinExistence type="predicted"/>
<feature type="region of interest" description="Disordered" evidence="1">
    <location>
        <begin position="675"/>
        <end position="695"/>
    </location>
</feature>
<feature type="region of interest" description="Disordered" evidence="1">
    <location>
        <begin position="223"/>
        <end position="245"/>
    </location>
</feature>
<protein>
    <recommendedName>
        <fullName evidence="4">AP2/ERF domain-containing protein</fullName>
    </recommendedName>
</protein>
<feature type="region of interest" description="Disordered" evidence="1">
    <location>
        <begin position="322"/>
        <end position="423"/>
    </location>
</feature>
<evidence type="ECO:0000256" key="1">
    <source>
        <dbReference type="SAM" id="MobiDB-lite"/>
    </source>
</evidence>
<feature type="compositionally biased region" description="Low complexity" evidence="1">
    <location>
        <begin position="223"/>
        <end position="237"/>
    </location>
</feature>
<feature type="compositionally biased region" description="Low complexity" evidence="1">
    <location>
        <begin position="371"/>
        <end position="384"/>
    </location>
</feature>
<name>A0ABD3PG07_9STRA</name>
<keyword evidence="3" id="KW-1185">Reference proteome</keyword>
<organism evidence="2 3">
    <name type="scientific">Cyclotella cryptica</name>
    <dbReference type="NCBI Taxonomy" id="29204"/>
    <lineage>
        <taxon>Eukaryota</taxon>
        <taxon>Sar</taxon>
        <taxon>Stramenopiles</taxon>
        <taxon>Ochrophyta</taxon>
        <taxon>Bacillariophyta</taxon>
        <taxon>Coscinodiscophyceae</taxon>
        <taxon>Thalassiosirophycidae</taxon>
        <taxon>Stephanodiscales</taxon>
        <taxon>Stephanodiscaceae</taxon>
        <taxon>Cyclotella</taxon>
    </lineage>
</organism>
<dbReference type="Proteomes" id="UP001516023">
    <property type="component" value="Unassembled WGS sequence"/>
</dbReference>
<gene>
    <name evidence="2" type="ORF">HJC23_002482</name>
</gene>
<feature type="region of interest" description="Disordered" evidence="1">
    <location>
        <begin position="489"/>
        <end position="510"/>
    </location>
</feature>